<name>A0A127EJL3_CLOPF</name>
<dbReference type="InterPro" id="IPR051211">
    <property type="entry name" value="PG_lysyltransferase"/>
</dbReference>
<dbReference type="PANTHER" id="PTHR34697">
    <property type="entry name" value="PHOSPHATIDYLGLYCEROL LYSYLTRANSFERASE"/>
    <property type="match status" value="1"/>
</dbReference>
<evidence type="ECO:0000256" key="3">
    <source>
        <dbReference type="ARBA" id="ARBA00022692"/>
    </source>
</evidence>
<dbReference type="GO" id="GO:0055091">
    <property type="term" value="P:phospholipid homeostasis"/>
    <property type="evidence" value="ECO:0007669"/>
    <property type="project" value="TreeGrafter"/>
</dbReference>
<evidence type="ECO:0000256" key="2">
    <source>
        <dbReference type="ARBA" id="ARBA00022475"/>
    </source>
</evidence>
<dbReference type="InterPro" id="IPR024320">
    <property type="entry name" value="LPG_synthase_C"/>
</dbReference>
<dbReference type="EMBL" id="CP010994">
    <property type="protein sequence ID" value="AMN36110.1"/>
    <property type="molecule type" value="Genomic_DNA"/>
</dbReference>
<dbReference type="SUPFAM" id="SSF55729">
    <property type="entry name" value="Acyl-CoA N-acyltransferases (Nat)"/>
    <property type="match status" value="1"/>
</dbReference>
<feature type="transmembrane region" description="Helical" evidence="6">
    <location>
        <begin position="110"/>
        <end position="128"/>
    </location>
</feature>
<dbReference type="Proteomes" id="UP000070260">
    <property type="component" value="Chromosome"/>
</dbReference>
<proteinExistence type="predicted"/>
<dbReference type="GO" id="GO:0005886">
    <property type="term" value="C:plasma membrane"/>
    <property type="evidence" value="ECO:0007669"/>
    <property type="project" value="UniProtKB-SubCell"/>
</dbReference>
<dbReference type="OrthoDB" id="145485at2"/>
<keyword evidence="3 6" id="KW-0812">Transmembrane</keyword>
<reference evidence="8 9" key="1">
    <citation type="journal article" date="2016" name="PLoS ONE">
        <title>Plasmid Characterization and Chromosome Analysis of Two netF+ Clostridium perfringens Isolates Associated with Foal and Canine Necrotizing Enteritis.</title>
        <authorList>
            <person name="Mehdizadeh Gohari I."/>
            <person name="Kropinski A.M."/>
            <person name="Weese S.J."/>
            <person name="Parreira V.R."/>
            <person name="Whitehead A.E."/>
            <person name="Boerlin P."/>
            <person name="Prescott J.F."/>
        </authorList>
    </citation>
    <scope>NUCLEOTIDE SEQUENCE [LARGE SCALE GENOMIC DNA]</scope>
    <source>
        <strain evidence="8 9">JP838</strain>
    </source>
</reference>
<evidence type="ECO:0000313" key="9">
    <source>
        <dbReference type="Proteomes" id="UP000070260"/>
    </source>
</evidence>
<dbReference type="Pfam" id="PF09924">
    <property type="entry name" value="LPG_synthase_C"/>
    <property type="match status" value="1"/>
</dbReference>
<comment type="subcellular location">
    <subcellularLocation>
        <location evidence="1">Cell membrane</location>
        <topology evidence="1">Multi-pass membrane protein</topology>
    </subcellularLocation>
</comment>
<feature type="transmembrane region" description="Helical" evidence="6">
    <location>
        <begin position="205"/>
        <end position="226"/>
    </location>
</feature>
<evidence type="ECO:0000256" key="5">
    <source>
        <dbReference type="ARBA" id="ARBA00023136"/>
    </source>
</evidence>
<dbReference type="InterPro" id="IPR016181">
    <property type="entry name" value="Acyl_CoA_acyltransferase"/>
</dbReference>
<sequence length="569" mass="66613">MWDSLKKSYRHLKNILGFVTDKRNYENIKKLLKNYKILSDISNIIVSVLVFLSGILLIISGVYPSIFYKIKFLDNIYSLSFLRFSHRVSILIGLMLIMTSKEVFFKVKRAYYVTLTLLIVGGVFAFVKDLDYKEGIFILGVIILLILSKKSFYRKSIPIKVTKLSGILLVLSIVMIIFASFIHKFNIHFSKNYRYYVDFFHSTKGYLRVALFTYVAFIIFVIIWYLTMPKIEDDERYMDADLEKISKFFGEINYGTIFSHLVYLRDKKVFWANEGKSLIMYSKYKDKIIVLGDPIATKENLYSCIEEFQAFTNLYGYDVVFYEIEEKNFSTYHDAGYYFFKLGEEARIDLKEFNLVGSKKSAFRNTLRRVEREGYSFSIIEPPFNNEVVSQLKEISDKWLGDRKEKGFSLGWFSEDYIQRSPIAILKNEEENKIMGFVTIMDANDGGETVAIDLMRIDKNAPNASMDYLMLNLFLTFKEKGYKYFSLGEAPLSNVGFNTHSHLQEKLARLVYNSGNIFYSFDGLRRYKSKFSPIWQPRYLAYPKFMSLPEVFINLCLLIANSKERVEKK</sequence>
<dbReference type="RefSeq" id="WP_061428714.1">
    <property type="nucleotide sequence ID" value="NZ_CATNXK010000001.1"/>
</dbReference>
<feature type="transmembrane region" description="Helical" evidence="6">
    <location>
        <begin position="41"/>
        <end position="64"/>
    </location>
</feature>
<evidence type="ECO:0000259" key="7">
    <source>
        <dbReference type="Pfam" id="PF09924"/>
    </source>
</evidence>
<dbReference type="PANTHER" id="PTHR34697:SF2">
    <property type="entry name" value="PHOSPHATIDYLGLYCEROL LYSYLTRANSFERASE"/>
    <property type="match status" value="1"/>
</dbReference>
<dbReference type="PATRIC" id="fig|1502.177.peg.2088"/>
<evidence type="ECO:0000256" key="6">
    <source>
        <dbReference type="SAM" id="Phobius"/>
    </source>
</evidence>
<evidence type="ECO:0000256" key="1">
    <source>
        <dbReference type="ARBA" id="ARBA00004651"/>
    </source>
</evidence>
<feature type="domain" description="Phosphatidylglycerol lysyltransferase C-terminal" evidence="7">
    <location>
        <begin position="254"/>
        <end position="542"/>
    </location>
</feature>
<dbReference type="AlphaFoldDB" id="A0A127EJL3"/>
<dbReference type="GO" id="GO:0016755">
    <property type="term" value="F:aminoacyltransferase activity"/>
    <property type="evidence" value="ECO:0007669"/>
    <property type="project" value="TreeGrafter"/>
</dbReference>
<feature type="transmembrane region" description="Helical" evidence="6">
    <location>
        <begin position="76"/>
        <end position="98"/>
    </location>
</feature>
<keyword evidence="2" id="KW-1003">Cell membrane</keyword>
<organism evidence="8 9">
    <name type="scientific">Clostridium perfringens</name>
    <dbReference type="NCBI Taxonomy" id="1502"/>
    <lineage>
        <taxon>Bacteria</taxon>
        <taxon>Bacillati</taxon>
        <taxon>Bacillota</taxon>
        <taxon>Clostridia</taxon>
        <taxon>Eubacteriales</taxon>
        <taxon>Clostridiaceae</taxon>
        <taxon>Clostridium</taxon>
    </lineage>
</organism>
<keyword evidence="5 6" id="KW-0472">Membrane</keyword>
<protein>
    <submittedName>
        <fullName evidence="8">Membrane protein</fullName>
    </submittedName>
</protein>
<gene>
    <name evidence="8" type="ORF">JFP838_10180</name>
</gene>
<accession>A0A127EJL3</accession>
<evidence type="ECO:0000313" key="8">
    <source>
        <dbReference type="EMBL" id="AMN36110.1"/>
    </source>
</evidence>
<feature type="transmembrane region" description="Helical" evidence="6">
    <location>
        <begin position="164"/>
        <end position="185"/>
    </location>
</feature>
<keyword evidence="4 6" id="KW-1133">Transmembrane helix</keyword>
<evidence type="ECO:0000256" key="4">
    <source>
        <dbReference type="ARBA" id="ARBA00022989"/>
    </source>
</evidence>